<proteinExistence type="predicted"/>
<dbReference type="RefSeq" id="WP_068320050.1">
    <property type="nucleotide sequence ID" value="NZ_CP010835.1"/>
</dbReference>
<reference evidence="1 3" key="2">
    <citation type="journal article" date="2016" name="Int. J. Syst. Evol. Microbiol.">
        <title>Pyrococcus kukulkanii sp. nov., a hyperthermophilic, piezophilic archaeon isolated from a deep-sea hydrothermal vent.</title>
        <authorList>
            <person name="Callac N."/>
            <person name="Oger P."/>
            <person name="Lesongeur F."/>
            <person name="Rattray J.E."/>
            <person name="Vannier P."/>
            <person name="Michoud G."/>
            <person name="Beauverger M."/>
            <person name="Gayet N."/>
            <person name="Rouxel O."/>
            <person name="Jebbar M."/>
            <person name="Godfroy A."/>
        </authorList>
    </citation>
    <scope>NUCLEOTIDE SEQUENCE [LARGE SCALE GENOMIC DNA]</scope>
    <source>
        <strain evidence="1 3">NCB100</strain>
    </source>
</reference>
<dbReference type="Gene3D" id="3.40.50.11570">
    <property type="entry name" value="Protein of unknown function DUF257"/>
    <property type="match status" value="1"/>
</dbReference>
<dbReference type="PATRIC" id="fig|1609559.3.peg.135"/>
<evidence type="ECO:0000313" key="4">
    <source>
        <dbReference type="Proteomes" id="UP001571980"/>
    </source>
</evidence>
<evidence type="ECO:0000313" key="2">
    <source>
        <dbReference type="EMBL" id="MFA4803954.1"/>
    </source>
</evidence>
<dbReference type="OrthoDB" id="85875at2157"/>
<reference evidence="2 4" key="3">
    <citation type="submission" date="2023-03" db="EMBL/GenBank/DDBJ databases">
        <title>Speciation in Pyrococcus: adaptation to high temperature as a mechanism.</title>
        <authorList>
            <person name="Gu J."/>
        </authorList>
    </citation>
    <scope>NUCLEOTIDE SEQUENCE [LARGE SCALE GENOMIC DNA]</scope>
    <source>
        <strain evidence="2 4">LMOA34</strain>
    </source>
</reference>
<evidence type="ECO:0000313" key="1">
    <source>
        <dbReference type="EMBL" id="AMM53169.1"/>
    </source>
</evidence>
<reference evidence="3" key="1">
    <citation type="submission" date="2015-02" db="EMBL/GenBank/DDBJ databases">
        <title>Pyrococcus kukulkanii sp. nov., a novel hyperthermophilic archaeon isolated from a deep-sea hydrothermal vent at the Guaymas Basin.</title>
        <authorList>
            <person name="Oger P.M."/>
            <person name="Callac N."/>
            <person name="Jebbar M."/>
            <person name="Godfroy A."/>
        </authorList>
    </citation>
    <scope>NUCLEOTIDE SEQUENCE [LARGE SCALE GENOMIC DNA]</scope>
    <source>
        <strain evidence="3">NCB100</strain>
    </source>
</reference>
<protein>
    <submittedName>
        <fullName evidence="2">DUF257 family protein</fullName>
    </submittedName>
</protein>
<dbReference type="EMBL" id="CP010835">
    <property type="protein sequence ID" value="AMM53169.1"/>
    <property type="molecule type" value="Genomic_DNA"/>
</dbReference>
<name>A0A127B8Q7_9EURY</name>
<dbReference type="GeneID" id="28490297"/>
<dbReference type="Proteomes" id="UP000070587">
    <property type="component" value="Chromosome"/>
</dbReference>
<dbReference type="EMBL" id="JARRIG010000002">
    <property type="protein sequence ID" value="MFA4803954.1"/>
    <property type="molecule type" value="Genomic_DNA"/>
</dbReference>
<dbReference type="Pfam" id="PF03192">
    <property type="entry name" value="DUF257"/>
    <property type="match status" value="1"/>
</dbReference>
<dbReference type="STRING" id="1609559.TQ32_00655"/>
<sequence length="204" mass="23002">MDFEEFLSNFRLGETVLVEYSAYSRPELLFYDIVTYSKLPIVVDDLMDSLYEYYIRLKLAGINVEKLDSIKVIKTGGSKNVGNVIGKLELGKYVMNIGEYAKIMDKAGEPPFTNPVLGIHKLIFLGNILENMKLLKMISDYIGNESRVAFYFLNRDAIEKFSPAVLAMMEEIATSVIVLEGKTMVVKKAINEDLVGEKVPLLKP</sequence>
<dbReference type="Proteomes" id="UP001571980">
    <property type="component" value="Unassembled WGS sequence"/>
</dbReference>
<keyword evidence="4" id="KW-1185">Reference proteome</keyword>
<evidence type="ECO:0000313" key="3">
    <source>
        <dbReference type="Proteomes" id="UP000070587"/>
    </source>
</evidence>
<dbReference type="AlphaFoldDB" id="A0A127B8Q7"/>
<dbReference type="InterPro" id="IPR005489">
    <property type="entry name" value="DUF257"/>
</dbReference>
<organism evidence="1 3">
    <name type="scientific">Pyrococcus kukulkanii</name>
    <dbReference type="NCBI Taxonomy" id="1609559"/>
    <lineage>
        <taxon>Archaea</taxon>
        <taxon>Methanobacteriati</taxon>
        <taxon>Methanobacteriota</taxon>
        <taxon>Thermococci</taxon>
        <taxon>Thermococcales</taxon>
        <taxon>Thermococcaceae</taxon>
        <taxon>Pyrococcus</taxon>
    </lineage>
</organism>
<gene>
    <name evidence="2" type="ORF">P8X34_04215</name>
    <name evidence="1" type="ORF">TQ32_00655</name>
</gene>
<dbReference type="KEGG" id="pyc:TQ32_00655"/>
<accession>A0A127B8Q7</accession>